<evidence type="ECO:0000313" key="3">
    <source>
        <dbReference type="Proteomes" id="UP000600080"/>
    </source>
</evidence>
<sequence length="75" mass="7843">MPLDVFAALGALVRAEARRSAPHPRSAPADETAPRTPESPASPPDDPASAAPGSASRTRGCLLSRLLRRLAALFR</sequence>
<accession>A0ABQ2IUP8</accession>
<feature type="region of interest" description="Disordered" evidence="1">
    <location>
        <begin position="16"/>
        <end position="58"/>
    </location>
</feature>
<dbReference type="GeneID" id="301546022"/>
<dbReference type="EMBL" id="BMND01000001">
    <property type="protein sequence ID" value="GGN31382.1"/>
    <property type="molecule type" value="Genomic_DNA"/>
</dbReference>
<dbReference type="Proteomes" id="UP000600080">
    <property type="component" value="Unassembled WGS sequence"/>
</dbReference>
<evidence type="ECO:0000256" key="1">
    <source>
        <dbReference type="SAM" id="MobiDB-lite"/>
    </source>
</evidence>
<keyword evidence="3" id="KW-1185">Reference proteome</keyword>
<name>A0ABQ2IUP8_9ACTN</name>
<organism evidence="2 3">
    <name type="scientific">Streptomyces kronopolitis</name>
    <dbReference type="NCBI Taxonomy" id="1612435"/>
    <lineage>
        <taxon>Bacteria</taxon>
        <taxon>Bacillati</taxon>
        <taxon>Actinomycetota</taxon>
        <taxon>Actinomycetes</taxon>
        <taxon>Kitasatosporales</taxon>
        <taxon>Streptomycetaceae</taxon>
        <taxon>Streptomyces</taxon>
    </lineage>
</organism>
<gene>
    <name evidence="2" type="ORF">GCM10012285_01070</name>
</gene>
<dbReference type="RefSeq" id="WP_189095313.1">
    <property type="nucleotide sequence ID" value="NZ_BMND01000001.1"/>
</dbReference>
<evidence type="ECO:0000313" key="2">
    <source>
        <dbReference type="EMBL" id="GGN31382.1"/>
    </source>
</evidence>
<proteinExistence type="predicted"/>
<reference evidence="3" key="1">
    <citation type="journal article" date="2019" name="Int. J. Syst. Evol. Microbiol.">
        <title>The Global Catalogue of Microorganisms (GCM) 10K type strain sequencing project: providing services to taxonomists for standard genome sequencing and annotation.</title>
        <authorList>
            <consortium name="The Broad Institute Genomics Platform"/>
            <consortium name="The Broad Institute Genome Sequencing Center for Infectious Disease"/>
            <person name="Wu L."/>
            <person name="Ma J."/>
        </authorList>
    </citation>
    <scope>NUCLEOTIDE SEQUENCE [LARGE SCALE GENOMIC DNA]</scope>
    <source>
        <strain evidence="3">CGMCC 4.7323</strain>
    </source>
</reference>
<feature type="compositionally biased region" description="Low complexity" evidence="1">
    <location>
        <begin position="47"/>
        <end position="58"/>
    </location>
</feature>
<comment type="caution">
    <text evidence="2">The sequence shown here is derived from an EMBL/GenBank/DDBJ whole genome shotgun (WGS) entry which is preliminary data.</text>
</comment>
<protein>
    <submittedName>
        <fullName evidence="2">Uncharacterized protein</fullName>
    </submittedName>
</protein>